<dbReference type="Pfam" id="PF10431">
    <property type="entry name" value="ClpB_D2-small"/>
    <property type="match status" value="1"/>
</dbReference>
<keyword evidence="1" id="KW-0547">Nucleotide-binding</keyword>
<gene>
    <name evidence="6" type="ORF">K8V40_08370</name>
</gene>
<dbReference type="InterPro" id="IPR050130">
    <property type="entry name" value="ClpA_ClpB"/>
</dbReference>
<dbReference type="GO" id="GO:0005737">
    <property type="term" value="C:cytoplasm"/>
    <property type="evidence" value="ECO:0007669"/>
    <property type="project" value="TreeGrafter"/>
</dbReference>
<accession>A0A921HKK8</accession>
<dbReference type="Gene3D" id="3.40.50.300">
    <property type="entry name" value="P-loop containing nucleotide triphosphate hydrolases"/>
    <property type="match status" value="1"/>
</dbReference>
<dbReference type="PANTHER" id="PTHR11638:SF18">
    <property type="entry name" value="HEAT SHOCK PROTEIN 104"/>
    <property type="match status" value="1"/>
</dbReference>
<dbReference type="Proteomes" id="UP000722357">
    <property type="component" value="Unassembled WGS sequence"/>
</dbReference>
<dbReference type="SMART" id="SM01086">
    <property type="entry name" value="ClpB_D2-small"/>
    <property type="match status" value="1"/>
</dbReference>
<dbReference type="InterPro" id="IPR003593">
    <property type="entry name" value="AAA+_ATPase"/>
</dbReference>
<sequence>KKEIEQLKFEADKAEREGDYGRVAEIRYGKLQALENEIKSIQEDLKKKQGDSALIKEEVTAEDIADVVSRWTGIPVSKMLQSEREKLLHLEDELHKRVIGQDEAIEAVADAVRRSRAGLQDPKRPIGSFIFLGTTGVGKTELAKALAEYLFDDESLMTRIDMSEYQEKHTVSRLIGAPPGYVGYDEGGQLTEAVRRKPYSVVLFDEIEKAHPDVFNILLQVLDDGRLTDNKGRTVNFKNTIIIMTSNLGSAYIQSQFEKINDQNHDQIVEETKKEVMNMLKKTIRPEFLNRIDETIMFQPLNKPQIEQIVRLQINGIRKMLEGNGVTLQMTDAAVDFLATAGYDPEFGARPVKRAIQRYLLNDLSKKLLSQEVNREKPIIVEREGDALKFRN</sequence>
<dbReference type="InterPro" id="IPR027417">
    <property type="entry name" value="P-loop_NTPase"/>
</dbReference>
<reference evidence="6" key="1">
    <citation type="journal article" date="2021" name="PeerJ">
        <title>Extensive microbial diversity within the chicken gut microbiome revealed by metagenomics and culture.</title>
        <authorList>
            <person name="Gilroy R."/>
            <person name="Ravi A."/>
            <person name="Getino M."/>
            <person name="Pursley I."/>
            <person name="Horton D.L."/>
            <person name="Alikhan N.F."/>
            <person name="Baker D."/>
            <person name="Gharbi K."/>
            <person name="Hall N."/>
            <person name="Watson M."/>
            <person name="Adriaenssens E.M."/>
            <person name="Foster-Nyarko E."/>
            <person name="Jarju S."/>
            <person name="Secka A."/>
            <person name="Antonio M."/>
            <person name="Oren A."/>
            <person name="Chaudhuri R.R."/>
            <person name="La Ragione R."/>
            <person name="Hildebrand F."/>
            <person name="Pallen M.J."/>
        </authorList>
    </citation>
    <scope>NUCLEOTIDE SEQUENCE</scope>
    <source>
        <strain evidence="6">9794</strain>
    </source>
</reference>
<dbReference type="GO" id="GO:0005524">
    <property type="term" value="F:ATP binding"/>
    <property type="evidence" value="ECO:0007669"/>
    <property type="project" value="UniProtKB-KW"/>
</dbReference>
<evidence type="ECO:0000313" key="6">
    <source>
        <dbReference type="EMBL" id="HJF81649.1"/>
    </source>
</evidence>
<protein>
    <submittedName>
        <fullName evidence="6">AAA family ATPase</fullName>
    </submittedName>
</protein>
<keyword evidence="3" id="KW-0143">Chaperone</keyword>
<organism evidence="6 7">
    <name type="scientific">Phocaeicola plebeius</name>
    <dbReference type="NCBI Taxonomy" id="310297"/>
    <lineage>
        <taxon>Bacteria</taxon>
        <taxon>Pseudomonadati</taxon>
        <taxon>Bacteroidota</taxon>
        <taxon>Bacteroidia</taxon>
        <taxon>Bacteroidales</taxon>
        <taxon>Bacteroidaceae</taxon>
        <taxon>Phocaeicola</taxon>
    </lineage>
</organism>
<evidence type="ECO:0000259" key="5">
    <source>
        <dbReference type="SMART" id="SM01086"/>
    </source>
</evidence>
<evidence type="ECO:0000313" key="7">
    <source>
        <dbReference type="Proteomes" id="UP000722357"/>
    </source>
</evidence>
<dbReference type="CDD" id="cd19499">
    <property type="entry name" value="RecA-like_ClpB_Hsp104-like"/>
    <property type="match status" value="1"/>
</dbReference>
<dbReference type="PRINTS" id="PR00300">
    <property type="entry name" value="CLPPROTEASEA"/>
</dbReference>
<comment type="caution">
    <text evidence="6">The sequence shown here is derived from an EMBL/GenBank/DDBJ whole genome shotgun (WGS) entry which is preliminary data.</text>
</comment>
<evidence type="ECO:0000259" key="4">
    <source>
        <dbReference type="SMART" id="SM00382"/>
    </source>
</evidence>
<dbReference type="EMBL" id="DYWE01000080">
    <property type="protein sequence ID" value="HJF81649.1"/>
    <property type="molecule type" value="Genomic_DNA"/>
</dbReference>
<name>A0A921HKK8_9BACT</name>
<feature type="non-terminal residue" evidence="6">
    <location>
        <position position="1"/>
    </location>
</feature>
<dbReference type="InterPro" id="IPR003959">
    <property type="entry name" value="ATPase_AAA_core"/>
</dbReference>
<evidence type="ECO:0000256" key="3">
    <source>
        <dbReference type="ARBA" id="ARBA00023186"/>
    </source>
</evidence>
<dbReference type="PANTHER" id="PTHR11638">
    <property type="entry name" value="ATP-DEPENDENT CLP PROTEASE"/>
    <property type="match status" value="1"/>
</dbReference>
<dbReference type="InterPro" id="IPR019489">
    <property type="entry name" value="Clp_ATPase_C"/>
</dbReference>
<proteinExistence type="predicted"/>
<dbReference type="Gene3D" id="1.10.8.60">
    <property type="match status" value="1"/>
</dbReference>
<dbReference type="PROSITE" id="PS00871">
    <property type="entry name" value="CLPAB_2"/>
    <property type="match status" value="1"/>
</dbReference>
<dbReference type="GO" id="GO:0016887">
    <property type="term" value="F:ATP hydrolysis activity"/>
    <property type="evidence" value="ECO:0007669"/>
    <property type="project" value="InterPro"/>
</dbReference>
<dbReference type="SMART" id="SM00382">
    <property type="entry name" value="AAA"/>
    <property type="match status" value="1"/>
</dbReference>
<dbReference type="InterPro" id="IPR001270">
    <property type="entry name" value="ClpA/B"/>
</dbReference>
<evidence type="ECO:0000256" key="2">
    <source>
        <dbReference type="ARBA" id="ARBA00022840"/>
    </source>
</evidence>
<dbReference type="GO" id="GO:0034605">
    <property type="term" value="P:cellular response to heat"/>
    <property type="evidence" value="ECO:0007669"/>
    <property type="project" value="TreeGrafter"/>
</dbReference>
<dbReference type="InterPro" id="IPR028299">
    <property type="entry name" value="ClpA/B_CS2"/>
</dbReference>
<dbReference type="FunFam" id="3.40.50.300:FF:000025">
    <property type="entry name" value="ATP-dependent Clp protease subunit"/>
    <property type="match status" value="1"/>
</dbReference>
<reference evidence="6" key="2">
    <citation type="submission" date="2021-09" db="EMBL/GenBank/DDBJ databases">
        <authorList>
            <person name="Gilroy R."/>
        </authorList>
    </citation>
    <scope>NUCLEOTIDE SEQUENCE</scope>
    <source>
        <strain evidence="6">9794</strain>
    </source>
</reference>
<feature type="domain" description="Clp ATPase C-terminal" evidence="5">
    <location>
        <begin position="301"/>
        <end position="390"/>
    </location>
</feature>
<feature type="domain" description="AAA+ ATPase" evidence="4">
    <location>
        <begin position="125"/>
        <end position="265"/>
    </location>
</feature>
<dbReference type="Pfam" id="PF07724">
    <property type="entry name" value="AAA_2"/>
    <property type="match status" value="1"/>
</dbReference>
<dbReference type="Gene3D" id="6.10.140.130">
    <property type="match status" value="1"/>
</dbReference>
<keyword evidence="2" id="KW-0067">ATP-binding</keyword>
<dbReference type="SUPFAM" id="SSF52540">
    <property type="entry name" value="P-loop containing nucleoside triphosphate hydrolases"/>
    <property type="match status" value="1"/>
</dbReference>
<evidence type="ECO:0000256" key="1">
    <source>
        <dbReference type="ARBA" id="ARBA00022741"/>
    </source>
</evidence>
<dbReference type="AlphaFoldDB" id="A0A921HKK8"/>